<accession>A0A0A8YDW0</accession>
<dbReference type="AlphaFoldDB" id="A0A0A8YDW0"/>
<proteinExistence type="predicted"/>
<evidence type="ECO:0000313" key="1">
    <source>
        <dbReference type="EMBL" id="JAD21307.1"/>
    </source>
</evidence>
<protein>
    <submittedName>
        <fullName evidence="1">Uncharacterized protein</fullName>
    </submittedName>
</protein>
<name>A0A0A8YDW0_ARUDO</name>
<organism evidence="1">
    <name type="scientific">Arundo donax</name>
    <name type="common">Giant reed</name>
    <name type="synonym">Donax arundinaceus</name>
    <dbReference type="NCBI Taxonomy" id="35708"/>
    <lineage>
        <taxon>Eukaryota</taxon>
        <taxon>Viridiplantae</taxon>
        <taxon>Streptophyta</taxon>
        <taxon>Embryophyta</taxon>
        <taxon>Tracheophyta</taxon>
        <taxon>Spermatophyta</taxon>
        <taxon>Magnoliopsida</taxon>
        <taxon>Liliopsida</taxon>
        <taxon>Poales</taxon>
        <taxon>Poaceae</taxon>
        <taxon>PACMAD clade</taxon>
        <taxon>Arundinoideae</taxon>
        <taxon>Arundineae</taxon>
        <taxon>Arundo</taxon>
    </lineage>
</organism>
<sequence>MLTTVFCYLLFNEPERSTSIAKVASCGIFPVSNEPSLLGQKNTKSTKNFKC</sequence>
<reference evidence="1" key="1">
    <citation type="submission" date="2014-09" db="EMBL/GenBank/DDBJ databases">
        <authorList>
            <person name="Magalhaes I.L.F."/>
            <person name="Oliveira U."/>
            <person name="Santos F.R."/>
            <person name="Vidigal T.H.D.A."/>
            <person name="Brescovit A.D."/>
            <person name="Santos A.J."/>
        </authorList>
    </citation>
    <scope>NUCLEOTIDE SEQUENCE</scope>
    <source>
        <tissue evidence="1">Shoot tissue taken approximately 20 cm above the soil surface</tissue>
    </source>
</reference>
<reference evidence="1" key="2">
    <citation type="journal article" date="2015" name="Data Brief">
        <title>Shoot transcriptome of the giant reed, Arundo donax.</title>
        <authorList>
            <person name="Barrero R.A."/>
            <person name="Guerrero F.D."/>
            <person name="Moolhuijzen P."/>
            <person name="Goolsby J.A."/>
            <person name="Tidwell J."/>
            <person name="Bellgard S.E."/>
            <person name="Bellgard M.I."/>
        </authorList>
    </citation>
    <scope>NUCLEOTIDE SEQUENCE</scope>
    <source>
        <tissue evidence="1">Shoot tissue taken approximately 20 cm above the soil surface</tissue>
    </source>
</reference>
<dbReference type="EMBL" id="GBRH01276588">
    <property type="protein sequence ID" value="JAD21307.1"/>
    <property type="molecule type" value="Transcribed_RNA"/>
</dbReference>